<sequence length="53" mass="6059">MAKVVDKTVKAYNIESLTEAQLLHLYKVVGDSPADEEGHYLYKLLEEATQHLR</sequence>
<evidence type="ECO:0000313" key="2">
    <source>
        <dbReference type="Proteomes" id="UP000827917"/>
    </source>
</evidence>
<accession>A0AAE8Y9E6</accession>
<organism evidence="1 2">
    <name type="scientific">Stenotrophomonas phage TS-10</name>
    <dbReference type="NCBI Taxonomy" id="2886106"/>
    <lineage>
        <taxon>Viruses</taxon>
        <taxon>Duplodnaviria</taxon>
        <taxon>Heunggongvirae</taxon>
        <taxon>Uroviricota</taxon>
        <taxon>Caudoviricetes</taxon>
        <taxon>Autographivirales</taxon>
        <taxon>Autonotataviridae</taxon>
        <taxon>Gujervirinae</taxon>
        <taxon>Ponderosavirus</taxon>
        <taxon>Ponderosavirus TS10</taxon>
    </lineage>
</organism>
<dbReference type="Proteomes" id="UP000827917">
    <property type="component" value="Segment"/>
</dbReference>
<name>A0AAE8Y9E6_9CAUD</name>
<evidence type="ECO:0000313" key="1">
    <source>
        <dbReference type="EMBL" id="UDL16926.1"/>
    </source>
</evidence>
<proteinExistence type="predicted"/>
<protein>
    <submittedName>
        <fullName evidence="1">Uncharacterized protein</fullName>
    </submittedName>
</protein>
<dbReference type="EMBL" id="OK018136">
    <property type="protein sequence ID" value="UDL16926.1"/>
    <property type="molecule type" value="Genomic_DNA"/>
</dbReference>
<keyword evidence="2" id="KW-1185">Reference proteome</keyword>
<reference evidence="1" key="1">
    <citation type="submission" date="2021-09" db="EMBL/GenBank/DDBJ databases">
        <authorList>
            <person name="Tian S."/>
        </authorList>
    </citation>
    <scope>NUCLEOTIDE SEQUENCE</scope>
</reference>